<comment type="caution">
    <text evidence="1">The sequence shown here is derived from an EMBL/GenBank/DDBJ whole genome shotgun (WGS) entry which is preliminary data.</text>
</comment>
<gene>
    <name evidence="1" type="ORF">ACFR9U_16690</name>
</gene>
<dbReference type="EMBL" id="JBHUDJ010000014">
    <property type="protein sequence ID" value="MFD1588618.1"/>
    <property type="molecule type" value="Genomic_DNA"/>
</dbReference>
<dbReference type="Proteomes" id="UP001597119">
    <property type="component" value="Unassembled WGS sequence"/>
</dbReference>
<dbReference type="AlphaFoldDB" id="A0ABD6CFN8"/>
<evidence type="ECO:0000313" key="1">
    <source>
        <dbReference type="EMBL" id="MFD1588618.1"/>
    </source>
</evidence>
<protein>
    <recommendedName>
        <fullName evidence="3">Small CPxCG-related zinc finger protein</fullName>
    </recommendedName>
</protein>
<organism evidence="1 2">
    <name type="scientific">Halorientalis brevis</name>
    <dbReference type="NCBI Taxonomy" id="1126241"/>
    <lineage>
        <taxon>Archaea</taxon>
        <taxon>Methanobacteriati</taxon>
        <taxon>Methanobacteriota</taxon>
        <taxon>Stenosarchaea group</taxon>
        <taxon>Halobacteria</taxon>
        <taxon>Halobacteriales</taxon>
        <taxon>Haloarculaceae</taxon>
        <taxon>Halorientalis</taxon>
    </lineage>
</organism>
<evidence type="ECO:0008006" key="3">
    <source>
        <dbReference type="Google" id="ProtNLM"/>
    </source>
</evidence>
<name>A0ABD6CFN8_9EURY</name>
<accession>A0ABD6CFN8</accession>
<keyword evidence="2" id="KW-1185">Reference proteome</keyword>
<evidence type="ECO:0000313" key="2">
    <source>
        <dbReference type="Proteomes" id="UP001597119"/>
    </source>
</evidence>
<reference evidence="1 2" key="1">
    <citation type="journal article" date="2019" name="Int. J. Syst. Evol. Microbiol.">
        <title>The Global Catalogue of Microorganisms (GCM) 10K type strain sequencing project: providing services to taxonomists for standard genome sequencing and annotation.</title>
        <authorList>
            <consortium name="The Broad Institute Genomics Platform"/>
            <consortium name="The Broad Institute Genome Sequencing Center for Infectious Disease"/>
            <person name="Wu L."/>
            <person name="Ma J."/>
        </authorList>
    </citation>
    <scope>NUCLEOTIDE SEQUENCE [LARGE SCALE GENOMIC DNA]</scope>
    <source>
        <strain evidence="1 2">CGMCC 1.12125</strain>
    </source>
</reference>
<proteinExistence type="predicted"/>
<sequence length="59" mass="6515">MAHTPEHPRTYVCTDCQVVHAGTVTGREAGDHHYEAPAECGACGSNEFVEADNWPHHRE</sequence>
<dbReference type="RefSeq" id="WP_247378257.1">
    <property type="nucleotide sequence ID" value="NZ_JALLGV010000005.1"/>
</dbReference>